<organism evidence="1 2">
    <name type="scientific">Pleurodeles waltl</name>
    <name type="common">Iberian ribbed newt</name>
    <dbReference type="NCBI Taxonomy" id="8319"/>
    <lineage>
        <taxon>Eukaryota</taxon>
        <taxon>Metazoa</taxon>
        <taxon>Chordata</taxon>
        <taxon>Craniata</taxon>
        <taxon>Vertebrata</taxon>
        <taxon>Euteleostomi</taxon>
        <taxon>Amphibia</taxon>
        <taxon>Batrachia</taxon>
        <taxon>Caudata</taxon>
        <taxon>Salamandroidea</taxon>
        <taxon>Salamandridae</taxon>
        <taxon>Pleurodelinae</taxon>
        <taxon>Pleurodeles</taxon>
    </lineage>
</organism>
<evidence type="ECO:0000313" key="1">
    <source>
        <dbReference type="EMBL" id="KAJ1082721.1"/>
    </source>
</evidence>
<reference evidence="1" key="1">
    <citation type="journal article" date="2022" name="bioRxiv">
        <title>Sequencing and chromosome-scale assembly of the giantPleurodeles waltlgenome.</title>
        <authorList>
            <person name="Brown T."/>
            <person name="Elewa A."/>
            <person name="Iarovenko S."/>
            <person name="Subramanian E."/>
            <person name="Araus A.J."/>
            <person name="Petzold A."/>
            <person name="Susuki M."/>
            <person name="Suzuki K.-i.T."/>
            <person name="Hayashi T."/>
            <person name="Toyoda A."/>
            <person name="Oliveira C."/>
            <person name="Osipova E."/>
            <person name="Leigh N.D."/>
            <person name="Simon A."/>
            <person name="Yun M.H."/>
        </authorList>
    </citation>
    <scope>NUCLEOTIDE SEQUENCE</scope>
    <source>
        <strain evidence="1">20211129_DDA</strain>
        <tissue evidence="1">Liver</tissue>
    </source>
</reference>
<evidence type="ECO:0000313" key="2">
    <source>
        <dbReference type="Proteomes" id="UP001066276"/>
    </source>
</evidence>
<sequence>MFRPSHYDNPICHLFWGSTNDIKSLVETLYRREKVHHWRHREELHRHGARAANICDELLFPAPSRTPMTAKTTMCRVKADSPPSMHHQETVEKAGRMRCNNVAGSVLATLLWFCRRPGAVSGRSFAEVNEESAKELW</sequence>
<dbReference type="Proteomes" id="UP001066276">
    <property type="component" value="Chromosome 12"/>
</dbReference>
<comment type="caution">
    <text evidence="1">The sequence shown here is derived from an EMBL/GenBank/DDBJ whole genome shotgun (WGS) entry which is preliminary data.</text>
</comment>
<accession>A0AAV7KTD7</accession>
<name>A0AAV7KTD7_PLEWA</name>
<dbReference type="AlphaFoldDB" id="A0AAV7KTD7"/>
<protein>
    <submittedName>
        <fullName evidence="1">Uncharacterized protein</fullName>
    </submittedName>
</protein>
<gene>
    <name evidence="1" type="ORF">NDU88_002886</name>
</gene>
<proteinExistence type="predicted"/>
<dbReference type="EMBL" id="JANPWB010000016">
    <property type="protein sequence ID" value="KAJ1082721.1"/>
    <property type="molecule type" value="Genomic_DNA"/>
</dbReference>
<keyword evidence="2" id="KW-1185">Reference proteome</keyword>